<evidence type="ECO:0000313" key="7">
    <source>
        <dbReference type="Proteomes" id="UP000030672"/>
    </source>
</evidence>
<feature type="non-terminal residue" evidence="6">
    <location>
        <position position="70"/>
    </location>
</feature>
<sequence>MYYVVDRFGRRKMLMGGAAVMAIAMWFIGAYIKIANHVADTVGLSAEGYAAVTFIYIFAVGFCFSHAGVP</sequence>
<feature type="transmembrane region" description="Helical" evidence="5">
    <location>
        <begin position="48"/>
        <end position="69"/>
    </location>
</feature>
<dbReference type="AlphaFoldDB" id="A0A074WM91"/>
<dbReference type="GeneID" id="63912316"/>
<keyword evidence="3 5" id="KW-1133">Transmembrane helix</keyword>
<keyword evidence="2 5" id="KW-0812">Transmembrane</keyword>
<evidence type="ECO:0000256" key="4">
    <source>
        <dbReference type="ARBA" id="ARBA00023136"/>
    </source>
</evidence>
<name>A0A074WM91_AURM1</name>
<feature type="transmembrane region" description="Helical" evidence="5">
    <location>
        <begin position="12"/>
        <end position="32"/>
    </location>
</feature>
<dbReference type="EMBL" id="KL584831">
    <property type="protein sequence ID" value="KEQ63536.1"/>
    <property type="molecule type" value="Genomic_DNA"/>
</dbReference>
<protein>
    <submittedName>
        <fullName evidence="6">Putative quinate permease</fullName>
    </submittedName>
</protein>
<comment type="subcellular location">
    <subcellularLocation>
        <location evidence="1">Membrane</location>
        <topology evidence="1">Multi-pass membrane protein</topology>
    </subcellularLocation>
</comment>
<evidence type="ECO:0000256" key="5">
    <source>
        <dbReference type="SAM" id="Phobius"/>
    </source>
</evidence>
<reference evidence="6 7" key="1">
    <citation type="journal article" date="2014" name="BMC Genomics">
        <title>Genome sequencing of four Aureobasidium pullulans varieties: biotechnological potential, stress tolerance, and description of new species.</title>
        <authorList>
            <person name="Gostin Ar C."/>
            <person name="Ohm R.A."/>
            <person name="Kogej T."/>
            <person name="Sonjak S."/>
            <person name="Turk M."/>
            <person name="Zajc J."/>
            <person name="Zalar P."/>
            <person name="Grube M."/>
            <person name="Sun H."/>
            <person name="Han J."/>
            <person name="Sharma A."/>
            <person name="Chiniquy J."/>
            <person name="Ngan C.Y."/>
            <person name="Lipzen A."/>
            <person name="Barry K."/>
            <person name="Grigoriev I.V."/>
            <person name="Gunde-Cimerman N."/>
        </authorList>
    </citation>
    <scope>NUCLEOTIDE SEQUENCE [LARGE SCALE GENOMIC DNA]</scope>
    <source>
        <strain evidence="6 7">CBS 110374</strain>
    </source>
</reference>
<dbReference type="InterPro" id="IPR005828">
    <property type="entry name" value="MFS_sugar_transport-like"/>
</dbReference>
<dbReference type="Proteomes" id="UP000030672">
    <property type="component" value="Unassembled WGS sequence"/>
</dbReference>
<dbReference type="Gene3D" id="1.20.1250.20">
    <property type="entry name" value="MFS general substrate transporter like domains"/>
    <property type="match status" value="1"/>
</dbReference>
<keyword evidence="4 5" id="KW-0472">Membrane</keyword>
<dbReference type="RefSeq" id="XP_040880559.1">
    <property type="nucleotide sequence ID" value="XM_041018943.1"/>
</dbReference>
<dbReference type="PANTHER" id="PTHR48022:SF34">
    <property type="entry name" value="MAJOR FACILITATOR SUPERFAMILY (MFS) PROFILE DOMAIN-CONTAINING PROTEIN-RELATED"/>
    <property type="match status" value="1"/>
</dbReference>
<dbReference type="HOGENOM" id="CLU_2764647_0_0_1"/>
<evidence type="ECO:0000313" key="6">
    <source>
        <dbReference type="EMBL" id="KEQ63536.1"/>
    </source>
</evidence>
<organism evidence="6 7">
    <name type="scientific">Aureobasidium melanogenum (strain CBS 110374)</name>
    <name type="common">Aureobasidium pullulans var. melanogenum</name>
    <dbReference type="NCBI Taxonomy" id="1043003"/>
    <lineage>
        <taxon>Eukaryota</taxon>
        <taxon>Fungi</taxon>
        <taxon>Dikarya</taxon>
        <taxon>Ascomycota</taxon>
        <taxon>Pezizomycotina</taxon>
        <taxon>Dothideomycetes</taxon>
        <taxon>Dothideomycetidae</taxon>
        <taxon>Dothideales</taxon>
        <taxon>Saccotheciaceae</taxon>
        <taxon>Aureobasidium</taxon>
    </lineage>
</organism>
<dbReference type="Pfam" id="PF00083">
    <property type="entry name" value="Sugar_tr"/>
    <property type="match status" value="1"/>
</dbReference>
<dbReference type="InterPro" id="IPR036259">
    <property type="entry name" value="MFS_trans_sf"/>
</dbReference>
<gene>
    <name evidence="6" type="ORF">M437DRAFT_18232</name>
</gene>
<proteinExistence type="predicted"/>
<keyword evidence="7" id="KW-1185">Reference proteome</keyword>
<dbReference type="InterPro" id="IPR050360">
    <property type="entry name" value="MFS_Sugar_Transporters"/>
</dbReference>
<dbReference type="GO" id="GO:0005351">
    <property type="term" value="F:carbohydrate:proton symporter activity"/>
    <property type="evidence" value="ECO:0007669"/>
    <property type="project" value="TreeGrafter"/>
</dbReference>
<evidence type="ECO:0000256" key="2">
    <source>
        <dbReference type="ARBA" id="ARBA00022692"/>
    </source>
</evidence>
<dbReference type="SUPFAM" id="SSF103473">
    <property type="entry name" value="MFS general substrate transporter"/>
    <property type="match status" value="1"/>
</dbReference>
<dbReference type="PANTHER" id="PTHR48022">
    <property type="entry name" value="PLASTIDIC GLUCOSE TRANSPORTER 4"/>
    <property type="match status" value="1"/>
</dbReference>
<dbReference type="GO" id="GO:0016020">
    <property type="term" value="C:membrane"/>
    <property type="evidence" value="ECO:0007669"/>
    <property type="project" value="UniProtKB-SubCell"/>
</dbReference>
<dbReference type="STRING" id="1043003.A0A074WM91"/>
<evidence type="ECO:0000256" key="3">
    <source>
        <dbReference type="ARBA" id="ARBA00022989"/>
    </source>
</evidence>
<evidence type="ECO:0000256" key="1">
    <source>
        <dbReference type="ARBA" id="ARBA00004141"/>
    </source>
</evidence>
<accession>A0A074WM91</accession>